<gene>
    <name evidence="2" type="ORF">NCTC10717_00159</name>
</gene>
<dbReference type="AlphaFoldDB" id="A0A380MKL2"/>
<sequence>MKIRKLWLSAAIAFSAAVMAQEKAAKIAYSQIIAHPALDEIYAGMVQGLQEHGYVVGKNLNIDYQIAQGDMAINNQIAQKFVGDKPDVIVASTTPSAQAVIAAAKGRLPIVFTGITDPISAKLVDNLEKPGGNVTGVKEALAYEQNVAILHSLLPEAKHIGTVFNPGEDNSNASNAMLEKTMQPRGLTLVSAPAKNTGEVLDAARSLVGKVDAFLITLDNTAVSGLPSLVQVAEQHKLPLFVFDTYSVPIGAAVGVGYDEFDVGRLTADKVAAILQGAKAGDLPVAEVEKSRIVLNPAAAARQGLTLPQNLLDQASEIVEEKK</sequence>
<organism evidence="2 3">
    <name type="scientific">Suttonella indologenes</name>
    <dbReference type="NCBI Taxonomy" id="13276"/>
    <lineage>
        <taxon>Bacteria</taxon>
        <taxon>Pseudomonadati</taxon>
        <taxon>Pseudomonadota</taxon>
        <taxon>Gammaproteobacteria</taxon>
        <taxon>Cardiobacteriales</taxon>
        <taxon>Cardiobacteriaceae</taxon>
        <taxon>Suttonella</taxon>
    </lineage>
</organism>
<keyword evidence="3" id="KW-1185">Reference proteome</keyword>
<dbReference type="Gene3D" id="3.40.50.2300">
    <property type="match status" value="2"/>
</dbReference>
<dbReference type="InterPro" id="IPR007487">
    <property type="entry name" value="ABC_transpt-TYRBP-like"/>
</dbReference>
<evidence type="ECO:0000313" key="3">
    <source>
        <dbReference type="Proteomes" id="UP000254575"/>
    </source>
</evidence>
<dbReference type="PANTHER" id="PTHR35271">
    <property type="entry name" value="ABC TRANSPORTER, SUBSTRATE-BINDING LIPOPROTEIN-RELATED"/>
    <property type="match status" value="1"/>
</dbReference>
<evidence type="ECO:0000256" key="1">
    <source>
        <dbReference type="SAM" id="SignalP"/>
    </source>
</evidence>
<dbReference type="RefSeq" id="WP_172459351.1">
    <property type="nucleotide sequence ID" value="NZ_UHIA01000003.1"/>
</dbReference>
<dbReference type="Pfam" id="PF04392">
    <property type="entry name" value="ABC_sub_bind"/>
    <property type="match status" value="1"/>
</dbReference>
<dbReference type="InterPro" id="IPR028082">
    <property type="entry name" value="Peripla_BP_I"/>
</dbReference>
<feature type="signal peptide" evidence="1">
    <location>
        <begin position="1"/>
        <end position="20"/>
    </location>
</feature>
<keyword evidence="1" id="KW-0732">Signal</keyword>
<dbReference type="PANTHER" id="PTHR35271:SF1">
    <property type="entry name" value="ABC TRANSPORTER, SUBSTRATE-BINDING LIPOPROTEIN"/>
    <property type="match status" value="1"/>
</dbReference>
<accession>A0A380MKL2</accession>
<dbReference type="CDD" id="cd06325">
    <property type="entry name" value="PBP1_ABC_unchar_transporter"/>
    <property type="match status" value="1"/>
</dbReference>
<protein>
    <submittedName>
        <fullName evidence="2">ABC-type uncharacterized transport system, periplasmic component</fullName>
    </submittedName>
</protein>
<dbReference type="EMBL" id="UHIA01000003">
    <property type="protein sequence ID" value="SUO91441.1"/>
    <property type="molecule type" value="Genomic_DNA"/>
</dbReference>
<dbReference type="Proteomes" id="UP000254575">
    <property type="component" value="Unassembled WGS sequence"/>
</dbReference>
<name>A0A380MKL2_9GAMM</name>
<evidence type="ECO:0000313" key="2">
    <source>
        <dbReference type="EMBL" id="SUO91441.1"/>
    </source>
</evidence>
<feature type="chain" id="PRO_5017012158" evidence="1">
    <location>
        <begin position="21"/>
        <end position="323"/>
    </location>
</feature>
<dbReference type="SUPFAM" id="SSF53822">
    <property type="entry name" value="Periplasmic binding protein-like I"/>
    <property type="match status" value="1"/>
</dbReference>
<proteinExistence type="predicted"/>
<reference evidence="2 3" key="1">
    <citation type="submission" date="2018-06" db="EMBL/GenBank/DDBJ databases">
        <authorList>
            <consortium name="Pathogen Informatics"/>
            <person name="Doyle S."/>
        </authorList>
    </citation>
    <scope>NUCLEOTIDE SEQUENCE [LARGE SCALE GENOMIC DNA]</scope>
    <source>
        <strain evidence="2 3">NCTC10717</strain>
    </source>
</reference>